<dbReference type="CDD" id="cd00488">
    <property type="entry name" value="PCD_DCoH"/>
    <property type="match status" value="1"/>
</dbReference>
<keyword evidence="8" id="KW-1185">Reference proteome</keyword>
<proteinExistence type="inferred from homology"/>
<sequence length="182" mass="19765">MKGLRILRPASRPSQHLKPIASTRPFSKTAAMAASPKFSEGSDEPRLTKELDGLLSNRWTLTADGQGIERSFKFKTFAKTWDFMTAVSLQCKIKNHHPEWSNVYNTTFIRWTTHSPPGLSAKDTELAALCDGYAQSFGEVKEEAAPAAAPSSSSDGRSCQLKGLADHVASTSGDCCTPKKSS</sequence>
<reference evidence="7 8" key="1">
    <citation type="submission" date="2024-02" db="EMBL/GenBank/DDBJ databases">
        <title>De novo assembly and annotation of 12 fungi associated with fruit tree decline syndrome in Ontario, Canada.</title>
        <authorList>
            <person name="Sulman M."/>
            <person name="Ellouze W."/>
            <person name="Ilyukhin E."/>
        </authorList>
    </citation>
    <scope>NUCLEOTIDE SEQUENCE [LARGE SCALE GENOMIC DNA]</scope>
    <source>
        <strain evidence="7 8">M169</strain>
    </source>
</reference>
<evidence type="ECO:0000256" key="3">
    <source>
        <dbReference type="ARBA" id="ARBA00013252"/>
    </source>
</evidence>
<comment type="catalytic activity">
    <reaction evidence="1">
        <text>(4aS,6R)-4a-hydroxy-L-erythro-5,6,7,8-tetrahydrobiopterin = (6R)-L-erythro-6,7-dihydrobiopterin + H2O</text>
        <dbReference type="Rhea" id="RHEA:11920"/>
        <dbReference type="ChEBI" id="CHEBI:15377"/>
        <dbReference type="ChEBI" id="CHEBI:15642"/>
        <dbReference type="ChEBI" id="CHEBI:43120"/>
        <dbReference type="EC" id="4.2.1.96"/>
    </reaction>
</comment>
<evidence type="ECO:0000256" key="5">
    <source>
        <dbReference type="ARBA" id="ARBA00030497"/>
    </source>
</evidence>
<protein>
    <recommendedName>
        <fullName evidence="3">4a-hydroxytetrahydrobiopterin dehydratase</fullName>
        <ecNumber evidence="3">4.2.1.96</ecNumber>
    </recommendedName>
    <alternativeName>
        <fullName evidence="5">4-alpha-hydroxy-tetrahydropterin dehydratase</fullName>
    </alternativeName>
</protein>
<feature type="region of interest" description="Disordered" evidence="6">
    <location>
        <begin position="1"/>
        <end position="45"/>
    </location>
</feature>
<evidence type="ECO:0000313" key="7">
    <source>
        <dbReference type="EMBL" id="KAK7736733.1"/>
    </source>
</evidence>
<dbReference type="Gene3D" id="3.30.1360.20">
    <property type="entry name" value="Transcriptional coactivator/pterin dehydratase"/>
    <property type="match status" value="1"/>
</dbReference>
<dbReference type="PANTHER" id="PTHR12599:SF0">
    <property type="entry name" value="PTERIN-4-ALPHA-CARBINOLAMINE DEHYDRATASE"/>
    <property type="match status" value="1"/>
</dbReference>
<dbReference type="Proteomes" id="UP001430848">
    <property type="component" value="Unassembled WGS sequence"/>
</dbReference>
<comment type="similarity">
    <text evidence="2">Belongs to the pterin-4-alpha-carbinolamine dehydratase family.</text>
</comment>
<dbReference type="InterPro" id="IPR001533">
    <property type="entry name" value="Pterin_deHydtase"/>
</dbReference>
<gene>
    <name evidence="7" type="ORF">SLS63_003080</name>
</gene>
<name>A0ABR1PH13_DIAER</name>
<dbReference type="SUPFAM" id="SSF55248">
    <property type="entry name" value="PCD-like"/>
    <property type="match status" value="1"/>
</dbReference>
<evidence type="ECO:0000256" key="6">
    <source>
        <dbReference type="SAM" id="MobiDB-lite"/>
    </source>
</evidence>
<dbReference type="InterPro" id="IPR036428">
    <property type="entry name" value="PCD_sf"/>
</dbReference>
<comment type="caution">
    <text evidence="7">The sequence shown here is derived from an EMBL/GenBank/DDBJ whole genome shotgun (WGS) entry which is preliminary data.</text>
</comment>
<dbReference type="Pfam" id="PF01329">
    <property type="entry name" value="Pterin_4a"/>
    <property type="match status" value="1"/>
</dbReference>
<evidence type="ECO:0000256" key="1">
    <source>
        <dbReference type="ARBA" id="ARBA00001554"/>
    </source>
</evidence>
<organism evidence="7 8">
    <name type="scientific">Diaporthe eres</name>
    <name type="common">Phomopsis oblonga</name>
    <dbReference type="NCBI Taxonomy" id="83184"/>
    <lineage>
        <taxon>Eukaryota</taxon>
        <taxon>Fungi</taxon>
        <taxon>Dikarya</taxon>
        <taxon>Ascomycota</taxon>
        <taxon>Pezizomycotina</taxon>
        <taxon>Sordariomycetes</taxon>
        <taxon>Sordariomycetidae</taxon>
        <taxon>Diaporthales</taxon>
        <taxon>Diaporthaceae</taxon>
        <taxon>Diaporthe</taxon>
        <taxon>Diaporthe eres species complex</taxon>
    </lineage>
</organism>
<dbReference type="PANTHER" id="PTHR12599">
    <property type="entry name" value="PTERIN-4-ALPHA-CARBINOLAMINE DEHYDRATASE"/>
    <property type="match status" value="1"/>
</dbReference>
<evidence type="ECO:0000256" key="4">
    <source>
        <dbReference type="ARBA" id="ARBA00023239"/>
    </source>
</evidence>
<keyword evidence="4" id="KW-0456">Lyase</keyword>
<accession>A0ABR1PH13</accession>
<dbReference type="EC" id="4.2.1.96" evidence="3"/>
<evidence type="ECO:0000256" key="2">
    <source>
        <dbReference type="ARBA" id="ARBA00006472"/>
    </source>
</evidence>
<evidence type="ECO:0000313" key="8">
    <source>
        <dbReference type="Proteomes" id="UP001430848"/>
    </source>
</evidence>
<dbReference type="EMBL" id="JAKNSF020000009">
    <property type="protein sequence ID" value="KAK7736733.1"/>
    <property type="molecule type" value="Genomic_DNA"/>
</dbReference>